<reference evidence="2" key="1">
    <citation type="submission" date="2020-06" db="EMBL/GenBank/DDBJ databases">
        <title>Lateral gene transfer of anion-conducting channel rhodopsins between green algae and giant viruses.</title>
        <authorList>
            <person name="Rozenberg A."/>
            <person name="Oppermann J."/>
            <person name="Wietek J."/>
            <person name="Fernandez Lahore R.G."/>
            <person name="Sandaa R.-A."/>
            <person name="Bratbak G."/>
            <person name="Hegemann P."/>
            <person name="Beja O."/>
        </authorList>
    </citation>
    <scope>NUCLEOTIDE SEQUENCE</scope>
    <source>
        <strain evidence="2">01B</strain>
    </source>
</reference>
<dbReference type="InterPro" id="IPR001040">
    <property type="entry name" value="TIF_eIF_4E"/>
</dbReference>
<gene>
    <name evidence="2" type="ORF">HWQ62_00269</name>
</gene>
<dbReference type="PANTHER" id="PTHR11960">
    <property type="entry name" value="EUKARYOTIC TRANSLATION INITIATION FACTOR 4E RELATED"/>
    <property type="match status" value="1"/>
</dbReference>
<dbReference type="GO" id="GO:0000340">
    <property type="term" value="F:RNA 7-methylguanosine cap binding"/>
    <property type="evidence" value="ECO:0007669"/>
    <property type="project" value="TreeGrafter"/>
</dbReference>
<protein>
    <submittedName>
        <fullName evidence="2">Uncharacterized protein</fullName>
    </submittedName>
</protein>
<accession>A0A7M3UNW5</accession>
<dbReference type="Pfam" id="PF01652">
    <property type="entry name" value="IF4E"/>
    <property type="match status" value="1"/>
</dbReference>
<keyword evidence="1" id="KW-0396">Initiation factor</keyword>
<dbReference type="SUPFAM" id="SSF55418">
    <property type="entry name" value="eIF4e-like"/>
    <property type="match status" value="1"/>
</dbReference>
<comment type="similarity">
    <text evidence="1">Belongs to the eukaryotic initiation factor 4E family.</text>
</comment>
<organismHost>
    <name type="scientific">Pyramimonas plurioculata</name>
    <dbReference type="NCBI Taxonomy" id="36893"/>
</organismHost>
<keyword evidence="1" id="KW-0648">Protein biosynthesis</keyword>
<sequence length="161" mass="19207">MQTENSSNLELDNKWVIFFHDYMDSNWNRESYEKLSEITNVVDFWTAFNIVKVKLSLGMFFFMKNNVFPKWDDNQNMKMSYMSIKILKANAVEFMENILVYALTETLYNDHPELINGISISPKKNFCICKIWINSTDQIHKNIKNYKIPEDYHGDVIFNDF</sequence>
<dbReference type="Gene3D" id="3.30.760.10">
    <property type="entry name" value="RNA Cap, Translation Initiation Factor Eif4e"/>
    <property type="match status" value="1"/>
</dbReference>
<organism evidence="2">
    <name type="scientific">Pyramimonas orientalis virus</name>
    <name type="common">PoV01</name>
    <dbReference type="NCBI Taxonomy" id="455367"/>
    <lineage>
        <taxon>Viruses</taxon>
        <taxon>Varidnaviria</taxon>
        <taxon>Bamfordvirae</taxon>
        <taxon>Nucleocytoviricota</taxon>
        <taxon>Megaviricetes</taxon>
        <taxon>Imitervirales</taxon>
        <taxon>Allomimiviridae</taxon>
        <taxon>Heliosvirus</taxon>
        <taxon>Heliosvirus raunefjordenense</taxon>
    </lineage>
</organism>
<dbReference type="InterPro" id="IPR023398">
    <property type="entry name" value="TIF_eIF4e-like"/>
</dbReference>
<evidence type="ECO:0000313" key="2">
    <source>
        <dbReference type="EMBL" id="QOI90406.1"/>
    </source>
</evidence>
<name>A0A7M3UNW5_POV01</name>
<dbReference type="EMBL" id="MT663536">
    <property type="protein sequence ID" value="QOI90406.1"/>
    <property type="molecule type" value="Genomic_DNA"/>
</dbReference>
<proteinExistence type="inferred from homology"/>
<keyword evidence="1" id="KW-0694">RNA-binding</keyword>
<dbReference type="PANTHER" id="PTHR11960:SF18">
    <property type="entry name" value="EUKARYOTIC TRANSLATION INITIATION FACTOR 4E HOMOLOGOUS PROTEIN, ISOFORM B"/>
    <property type="match status" value="1"/>
</dbReference>
<evidence type="ECO:0000256" key="1">
    <source>
        <dbReference type="RuleBase" id="RU004374"/>
    </source>
</evidence>